<dbReference type="Gene3D" id="3.40.50.10140">
    <property type="entry name" value="Toll/interleukin-1 receptor homology (TIR) domain"/>
    <property type="match status" value="1"/>
</dbReference>
<organism evidence="13 14">
    <name type="scientific">Larinioides sclopetarius</name>
    <dbReference type="NCBI Taxonomy" id="280406"/>
    <lineage>
        <taxon>Eukaryota</taxon>
        <taxon>Metazoa</taxon>
        <taxon>Ecdysozoa</taxon>
        <taxon>Arthropoda</taxon>
        <taxon>Chelicerata</taxon>
        <taxon>Arachnida</taxon>
        <taxon>Araneae</taxon>
        <taxon>Araneomorphae</taxon>
        <taxon>Entelegynae</taxon>
        <taxon>Araneoidea</taxon>
        <taxon>Araneidae</taxon>
        <taxon>Larinioides</taxon>
    </lineage>
</organism>
<evidence type="ECO:0000256" key="5">
    <source>
        <dbReference type="ARBA" id="ARBA00022729"/>
    </source>
</evidence>
<dbReference type="SUPFAM" id="SSF52058">
    <property type="entry name" value="L domain-like"/>
    <property type="match status" value="3"/>
</dbReference>
<dbReference type="SMART" id="SM00365">
    <property type="entry name" value="LRR_SD22"/>
    <property type="match status" value="6"/>
</dbReference>
<comment type="subcellular location">
    <subcellularLocation>
        <location evidence="1">Membrane</location>
        <topology evidence="1">Single-pass type I membrane protein</topology>
    </subcellularLocation>
</comment>
<evidence type="ECO:0000256" key="3">
    <source>
        <dbReference type="ARBA" id="ARBA00022614"/>
    </source>
</evidence>
<comment type="similarity">
    <text evidence="2">Belongs to the Toll-like receptor family.</text>
</comment>
<keyword evidence="3" id="KW-0433">Leucine-rich repeat</keyword>
<dbReference type="Proteomes" id="UP001497382">
    <property type="component" value="Unassembled WGS sequence"/>
</dbReference>
<evidence type="ECO:0000259" key="12">
    <source>
        <dbReference type="PROSITE" id="PS50104"/>
    </source>
</evidence>
<dbReference type="GO" id="GO:0031012">
    <property type="term" value="C:extracellular matrix"/>
    <property type="evidence" value="ECO:0007669"/>
    <property type="project" value="TreeGrafter"/>
</dbReference>
<gene>
    <name evidence="13" type="ORF">LARSCL_LOCUS15704</name>
</gene>
<keyword evidence="4 10" id="KW-0812">Transmembrane</keyword>
<dbReference type="GO" id="GO:0016020">
    <property type="term" value="C:membrane"/>
    <property type="evidence" value="ECO:0007669"/>
    <property type="project" value="UniProtKB-SubCell"/>
</dbReference>
<dbReference type="PANTHER" id="PTHR24373">
    <property type="entry name" value="SLIT RELATED LEUCINE-RICH REPEAT NEURONAL PROTEIN"/>
    <property type="match status" value="1"/>
</dbReference>
<evidence type="ECO:0000256" key="1">
    <source>
        <dbReference type="ARBA" id="ARBA00004479"/>
    </source>
</evidence>
<evidence type="ECO:0000313" key="14">
    <source>
        <dbReference type="Proteomes" id="UP001497382"/>
    </source>
</evidence>
<dbReference type="InterPro" id="IPR000483">
    <property type="entry name" value="Cys-rich_flank_reg_C"/>
</dbReference>
<dbReference type="InterPro" id="IPR050328">
    <property type="entry name" value="Dev_Immune_Receptor"/>
</dbReference>
<dbReference type="SUPFAM" id="SSF52200">
    <property type="entry name" value="Toll/Interleukin receptor TIR domain"/>
    <property type="match status" value="1"/>
</dbReference>
<evidence type="ECO:0000256" key="9">
    <source>
        <dbReference type="ARBA" id="ARBA00023170"/>
    </source>
</evidence>
<name>A0AAV2B1K0_9ARAC</name>
<dbReference type="InterPro" id="IPR003591">
    <property type="entry name" value="Leu-rich_rpt_typical-subtyp"/>
</dbReference>
<dbReference type="SMART" id="SM00082">
    <property type="entry name" value="LRRCT"/>
    <property type="match status" value="2"/>
</dbReference>
<dbReference type="InterPro" id="IPR035897">
    <property type="entry name" value="Toll_tir_struct_dom_sf"/>
</dbReference>
<dbReference type="SMART" id="SM00013">
    <property type="entry name" value="LRRNT"/>
    <property type="match status" value="1"/>
</dbReference>
<evidence type="ECO:0000256" key="10">
    <source>
        <dbReference type="SAM" id="Phobius"/>
    </source>
</evidence>
<keyword evidence="6" id="KW-0677">Repeat</keyword>
<keyword evidence="5 11" id="KW-0732">Signal</keyword>
<evidence type="ECO:0000256" key="8">
    <source>
        <dbReference type="ARBA" id="ARBA00023136"/>
    </source>
</evidence>
<dbReference type="AlphaFoldDB" id="A0AAV2B1K0"/>
<protein>
    <recommendedName>
        <fullName evidence="12">TIR domain-containing protein</fullName>
    </recommendedName>
</protein>
<dbReference type="GO" id="GO:0005615">
    <property type="term" value="C:extracellular space"/>
    <property type="evidence" value="ECO:0007669"/>
    <property type="project" value="TreeGrafter"/>
</dbReference>
<feature type="chain" id="PRO_5043404814" description="TIR domain-containing protein" evidence="11">
    <location>
        <begin position="21"/>
        <end position="955"/>
    </location>
</feature>
<keyword evidence="14" id="KW-1185">Reference proteome</keyword>
<dbReference type="EMBL" id="CAXIEN010000242">
    <property type="protein sequence ID" value="CAL1289053.1"/>
    <property type="molecule type" value="Genomic_DNA"/>
</dbReference>
<accession>A0AAV2B1K0</accession>
<feature type="transmembrane region" description="Helical" evidence="10">
    <location>
        <begin position="752"/>
        <end position="772"/>
    </location>
</feature>
<dbReference type="Pfam" id="PF13855">
    <property type="entry name" value="LRR_8"/>
    <property type="match status" value="5"/>
</dbReference>
<keyword evidence="7 10" id="KW-1133">Transmembrane helix</keyword>
<keyword evidence="8 10" id="KW-0472">Membrane</keyword>
<dbReference type="GO" id="GO:0007165">
    <property type="term" value="P:signal transduction"/>
    <property type="evidence" value="ECO:0007669"/>
    <property type="project" value="InterPro"/>
</dbReference>
<evidence type="ECO:0000256" key="11">
    <source>
        <dbReference type="SAM" id="SignalP"/>
    </source>
</evidence>
<keyword evidence="9" id="KW-0675">Receptor</keyword>
<evidence type="ECO:0000256" key="7">
    <source>
        <dbReference type="ARBA" id="ARBA00022989"/>
    </source>
</evidence>
<dbReference type="PROSITE" id="PS51450">
    <property type="entry name" value="LRR"/>
    <property type="match status" value="3"/>
</dbReference>
<dbReference type="PANTHER" id="PTHR24373:SF370">
    <property type="entry name" value="FISH-LIPS, ISOFORM E"/>
    <property type="match status" value="1"/>
</dbReference>
<dbReference type="InterPro" id="IPR032675">
    <property type="entry name" value="LRR_dom_sf"/>
</dbReference>
<dbReference type="SMART" id="SM00369">
    <property type="entry name" value="LRR_TYP"/>
    <property type="match status" value="12"/>
</dbReference>
<feature type="signal peptide" evidence="11">
    <location>
        <begin position="1"/>
        <end position="20"/>
    </location>
</feature>
<sequence>MTKSAWKVLCLFLFLDISIATICLKSQLCYCSTNSHKDTKIFCKNVTNFTAIQNLLGRYNKVYSLRIVAPESNSLPTKVFSGRFITVLEIDAPLVDVPDDALADIFGLVIVNFVDGHFGTISNTFSNEHFKRVQLVHGQLVTIGNQLQNNSQMTDVLLYDNQISHISADAFLNGKSLEYLNLSRNLLSSLDPSIFPNIHQLKSIDLSNNRLFTVNGYFDSINPQVIKLYGNNLTNVDDAFHHSMWNTKVLDLGGNPFLNLSSTTFDGNMKNLAILSLNDNNVDYLDPYLLWHFRYISKISLNGNHLSSLPKQFFTHTLKLTTLELNGNDLSSVEDIFPVDGQYYFAIHTLKTVKINSNKLTSIRFGSSAKSILHLDLGSNLINSVLDSDLSNLTSVFYFNLSGNPLSEIDAGCFQQLVKLRTLDLSHTILKQLNHSVQRLGQLEELLVDSSLLTLVDSNEFLGLNNLKTLSLKNNTLQSVYPVMQNLTNLTMLDLSSNNLTTITLSSLPTNETKVVKLKKLWMAGNPLSCDCRLSWILEWLKIKGSTLEDEPTCQSPPLLQNRTIRSLNQTDLEFWQEDCPKPCDCVCKTEGEDVFTTVDCTNKNLNTIPEKFPLNVKEIDLQNNDITSFSGFTAKNWLNLEILNIENNSLSTISLDFSSSMKDLKLAGNNLTRFPLNEWNTSSPLQLLSLSKNPWICDCQAWEFRELLVKYQNSIIDVQEVRCNSQGKLANRIIIQLQKDEMCPNFKIEKIVLIAGIAAFVVFLCLLCCIYRKALAALFYTCGCGCLKNTEKHDYNFDAFLLYADEDEDFALNIIAEGLETRNPEIKLFIPTRQIFLSSSPVNIESSLADCCRIIVLLTKEFLNNSQCMQLLKTSMACSIQHSSRRMIFVLLGKGNILKNVDTTLKAIINNSVCLRCGEILFWSKLNYALPKKMKVKRFLDEENNSLMHNEVSS</sequence>
<dbReference type="Gene3D" id="3.80.10.10">
    <property type="entry name" value="Ribonuclease Inhibitor"/>
    <property type="match status" value="4"/>
</dbReference>
<evidence type="ECO:0000313" key="13">
    <source>
        <dbReference type="EMBL" id="CAL1289053.1"/>
    </source>
</evidence>
<comment type="caution">
    <text evidence="13">The sequence shown here is derived from an EMBL/GenBank/DDBJ whole genome shotgun (WGS) entry which is preliminary data.</text>
</comment>
<evidence type="ECO:0000256" key="2">
    <source>
        <dbReference type="ARBA" id="ARBA00009634"/>
    </source>
</evidence>
<dbReference type="SMART" id="SM00255">
    <property type="entry name" value="TIR"/>
    <property type="match status" value="1"/>
</dbReference>
<dbReference type="InterPro" id="IPR000157">
    <property type="entry name" value="TIR_dom"/>
</dbReference>
<feature type="domain" description="TIR" evidence="12">
    <location>
        <begin position="796"/>
        <end position="931"/>
    </location>
</feature>
<evidence type="ECO:0000256" key="6">
    <source>
        <dbReference type="ARBA" id="ARBA00022737"/>
    </source>
</evidence>
<evidence type="ECO:0000256" key="4">
    <source>
        <dbReference type="ARBA" id="ARBA00022692"/>
    </source>
</evidence>
<dbReference type="InterPro" id="IPR001611">
    <property type="entry name" value="Leu-rich_rpt"/>
</dbReference>
<dbReference type="PROSITE" id="PS50104">
    <property type="entry name" value="TIR"/>
    <property type="match status" value="1"/>
</dbReference>
<dbReference type="PRINTS" id="PR00019">
    <property type="entry name" value="LEURICHRPT"/>
</dbReference>
<dbReference type="InterPro" id="IPR000372">
    <property type="entry name" value="LRRNT"/>
</dbReference>
<reference evidence="13 14" key="1">
    <citation type="submission" date="2024-04" db="EMBL/GenBank/DDBJ databases">
        <authorList>
            <person name="Rising A."/>
            <person name="Reimegard J."/>
            <person name="Sonavane S."/>
            <person name="Akerstrom W."/>
            <person name="Nylinder S."/>
            <person name="Hedman E."/>
            <person name="Kallberg Y."/>
        </authorList>
    </citation>
    <scope>NUCLEOTIDE SEQUENCE [LARGE SCALE GENOMIC DNA]</scope>
</reference>
<proteinExistence type="inferred from homology"/>